<feature type="compositionally biased region" description="Polar residues" evidence="4">
    <location>
        <begin position="6095"/>
        <end position="6114"/>
    </location>
</feature>
<feature type="coiled-coil region" evidence="3">
    <location>
        <begin position="565"/>
        <end position="592"/>
    </location>
</feature>
<dbReference type="EMBL" id="JARBJD010000003">
    <property type="protein sequence ID" value="KAK2964250.1"/>
    <property type="molecule type" value="Genomic_DNA"/>
</dbReference>
<accession>A0ABQ9YKR9</accession>
<keyword evidence="2" id="KW-0862">Zinc</keyword>
<feature type="compositionally biased region" description="Polar residues" evidence="4">
    <location>
        <begin position="5566"/>
        <end position="5591"/>
    </location>
</feature>
<dbReference type="SMART" id="SM00356">
    <property type="entry name" value="ZnF_C3H1"/>
    <property type="match status" value="2"/>
</dbReference>
<evidence type="ECO:0000256" key="1">
    <source>
        <dbReference type="ARBA" id="ARBA00008887"/>
    </source>
</evidence>
<comment type="similarity">
    <text evidence="1">Belongs to the dynein heavy chain family.</text>
</comment>
<dbReference type="Proteomes" id="UP001281761">
    <property type="component" value="Unassembled WGS sequence"/>
</dbReference>
<feature type="compositionally biased region" description="Low complexity" evidence="4">
    <location>
        <begin position="6457"/>
        <end position="6479"/>
    </location>
</feature>
<evidence type="ECO:0000313" key="7">
    <source>
        <dbReference type="Proteomes" id="UP001281761"/>
    </source>
</evidence>
<feature type="compositionally biased region" description="Basic and acidic residues" evidence="4">
    <location>
        <begin position="6079"/>
        <end position="6094"/>
    </location>
</feature>
<sequence>MSVDPRRYINNPTAIVGLLSIFFHRDLFKLSRPFYLNCLRIVSTCIERKFREYICYMNLRSSLSLDQIKIWWKGFILIEADTDDSIFPKQSVVELIVDDDDNIDPFEVFVKEHTSVPPIGVFLSHENKLVLKQTLDIAIFLKNFIISKLQVRFNDKYRLSQSTISDVAIALDPLLKQICVTLELLEGIKMCLFLRSLTVVTFPGKFGENFRQDLENMFSSYQKQISSMVVSAALPTPTEVVRRNFYRLKRSTLRVGESIGTALSVLLEHYDSPSGAFSVLLFLIPFLSDIPIAVQGFVSSRVGIEQSFSSLLSLFEQNLKFSYEFASNSQFSLYNPRMICASVLTATTQQINTLAFIIDGIRPFSRAEPLLKLKEKCDILLSQISQVLPSLLDDIINSGYSIVPSQLNEKCFLVQKHVGQKVISLTLDDIRLNNMNARCALHLLKFVESASIHLQKQIDALMGRRQSLSIILYDYQIFHATIPSIIQKCIYIPMREMEQLIEGKHSGDTWNDPKHDDYVKKCIDAFQRLQQSKLKVERLRAMYRQELDTVKGFGELKIDSGKFRLGDLTKKLAQMSRRLQDETSRLDETLNQVKHTAAKMSNGDVITESGFTQLFIAEDAAFQSKITLSIRNFLQQLKESLSNKSLLLELQLCVQGNSSSSDAHHFIYLDSHLNLPADQVLPNQTSPILCLDHPSDSPLVSFFDSMISDLPYFEQTAQLPDADSLSKSLLEVLFSAEQECETFCKSCDPFSILWTKDSSSLLQKIVQNPSRTDASLFLPLFPRSFYSLASTIENSIFGDDPSHPFLPPPIPHPPSFQQFQSALSISTQLNTYLSSFQTENVVGCIAVDLTHFKHEMLSLITNWIYPFQEYAQRTFEAILTEASSWLQMIHEKFDSSLWKTSIEKQIELSHLIRGIEQDSNDVTAFLDLASSRLQFLTSDLNIVSDGLAKKLGDLVSFWRLFQDSQETSLRSQLHLRENEIIQTLYAQNLKVQNEIDEISNEVSTGIDTPIQTGVEPLRALNMVALQLERVEEVEKKEDEIRRLRSWFTDVHLDQNENLSKTHHILSSLQELWTSIHALDEFKTTELHIQTWKEYVETEDSTEILSQAENVVNRTSSWLSEFGAWETHKRDVDRLTTAQVVMHRMKNMPISQADWEQIMKTLKQDDSTITRSIRQIKNGSFLIHTLLDMLDESKVSEIEVVLDEIDKKNGVADRLKTILFFWREVSPPFLDREWEAKFDIKDGKRMCKSFEMKTQTDTHNQETERHRKEKDLTKAKRGVVTFPVLDMGKSAWLLSNARKNLDEIVILMEKEHTVPLARIFESTIEIVGKIEQMLTILTRIAPSFRQIWRAILSNLLRTTSISDEILRLMDVCKEEVEGVSIDHIVEQTTLDNLSKLELKLDAIWDDIPLETVQTIAKDHPAFLRLTGHEIVKFIEMLMTDQTIFMVQNPTLQHFVPSLHTLVIHRSSEGLPIPNTLTSVFGDSITIPQEMGTTMEDVFQIPTFLTQSIQLILKQEFTKHWAQISSIPLFFDWIADIIPHLKNRSKLPFHPQTLCLIIRVWYHSELDQISNAVHSEDGQLLVLLLNRLELNISSVLSFLITLQRLDDPFILNGRLYQYIRKSHRDQINGNNTFTTAYLTVSFDEEFDVVVTPNTSSATVFGSETTIAERMWIHNIITYLIRLFVGFDRENNARRSLLVQQKLFTEEQEDRACLTSQITTSELEMMDNDFKLKAGSAMDKTAALFRRQSHIHVKTGTIYEVSYVFPESDLSLDQNDGWTSTTHNFDWIPGLTSFPMIPSFEEFTHFSKTLRCCLVDANGSFDSIAGPLLVVKEHTYSLARELVQDFAHAYGKEIFLFICTPSTTPYALQRFLLSHMTTSDFCLFEHIELLPKLVRRIFTHWLHSLNEWKLQHFADESGFLPYSIENVDVEIQRPLKFISFFGLYLLVDDYDGTVPDDLQSVFRVLSVPHFATDKMMSPLLTENGFAFAETLSRPITKFIEGVIELVKYEIPDHQEKVRTYFQTTRSQKEIATLAGEQLKKLLEQIRIETVRNSHDPQVVLQHQLLIHSSLFTLYPKDFDMPQQDKEQTQHLHMSLEELAVKMATAKYFEKVMIQLQGQSSYDKLTNTISPAEHSSSVLTSFEKSLQMIFQSCFPGSISYVSQQISSPLIISILERANSLLGKPFQQLFHPRLSLSAQITYPQDFKTEYLSVINEMKLIEDPQFTKAVYDLYSGISRINFAFIAGSPGGGKTKVIDVVRRVNERRLNTPIIIKELSGTISSRVKSGWVSYEDLSKHFYWLVRNAVQNSILNFYADKIDEEQQMSGQQYHQLTDKAQRICQGATDRTEYVLSDLYTEQPIYFVFKFLPHEITEVSTFAQKFFSTRLHGALGRVVVNCGSYPPIQLPPNSKLLFEAACPLLQLDVSFICEFPIFHVSFSPYSIINWLLDSWARRMSDILVAEKIDTMLLLLRASIRKIITFLHLHEFGITHSTEATTNVIGHVQTTLHFLHQLVLLHRRQIGYKVSMQMLKVYMVYSILWGMMGHVQIKTDQTHGFRRWYEQWKEYTSITNWEKLIEAGSVKGIRDYEENSTKQSRTEHDWEKGNPTFDDINLFIRLAFENEVSFPKECNVFECVPDPFKERLIYFSDLDPEHSLLKALLTRPGASNLLTSYGPIAVLLLPAFILTADDDTIYTVPQSESITSRYGVLNVFKPTSKDLCALAINLWRKSKILSLYRDERARANNEGYRPQLAILRTLNHMALSQILPATVFLIQSVEKQNLQVSVNTHLFFTMILTSVFNGHESIYTDAKTLVSLWKWETTRAYQVHELNPQIQIRIKKHVDHTSNLFFSNQIINISSFDDLSFFSPDSSPSENSHALALEDVVTFEVLSDPVMHLPQKTSRGEKDISLYERYTANAGTLDDGASTACYYLSKLCYSPALSNSFLLLFETLCKTTQPLVARSATRQYFASNVRAHAKMVGLSTVMTSFPIRMEGLNDFLDDIATFLYQTGSPFLTKAQVPQFSMTSPLFARPLEELLDVSSFDPLPPSPKVPIFPRSSHAKVITTGLSPAPITHLLLLDVTVLTDDLDFVMKYLLYDFFATRNLSSETDIINPITDSQAKTIVPRTTVDVANYVRGRVAFLAQQDYFSIRDVDINGMIAYTRDHGRFVCITPLPSPTELSEYLEELLDACPVVVSLSLTQSTLLPVAKTIFSPISELLHTHLSHIDVLIKSKLMEQATHSPRQIKLLQHLSEGHPFIADAIPRILTEVFVRAVALHSQIGSERTVWGYADDDEIAGKDRVLPPSSSKFVEFCTLFSNVLTLSVRFSTILISQLQSRISSILSFIKKENRLKHILMEARLSLLVLPLDSRINAHNLTLKSEINKLEKELSIINFEITTLTTNLNINHISSQEDLSGISATETTTFTTFNQKTKTTLSHLAQLTGDDIALMTDHHIWRPFVAILEFCLYTLIKHTNNFLPQSPLSLGTDLIQYLWETNILSLSVADAEQILKLTTDGLDVRMLPKDPISGALLIHFINGVAELRTELEKVPKDERDVAEAAIRIGMEEEKAHKIKSTMKRYEEQRKSLDLVLQTPDPLSFFEARMEEANNNLKQIADLSAIAPQILNLLRTDVSMHLNLMNNLIGESFVTSTYYSLGAIFSSEQRSVFLRDYLLPILDRYSIPYPTDPDPLLILSRIDFTVLESLEPYSQSYPDPLRSPRTSMPRRRSIHVQPQQQQFNYQTALNSNDIPYMTFPTHLIPPEHHNLLTFSDTFEGATSAFSKPRYIYVTDENAPISTANASFILREEADNTLSRNIDYGFCYERRMIADLFSHILYASGSLAQQISLRIHQNLFDRAEEADKVPKLHLIARPFLLFDRFQMITGLEATQLKLNKNSIFALYNIVEPHHSPFVISLKNPQAYSLILNALTLIQQKMERKLPMDESPFGPSRDAIILTNVCDGTMSKIVLQLLSAYTYSKFPGGFSNYKQNMDRTTFTLSLLTPESTGLLNQERVSFTLPMNFDLILHASTSPTAQFRGSWIVLTHQYAITPNAEAFRANINRDLSRIMNECVKQDDSITQHLDQTCLSVQLETVTHSELARQQARNNLFKILHNLSNKDIFPHIAVPLTSLIDRIRFRPTPEPLPKSITPTSSHIPVGSPPASNEISLIRMYSPRISMDEIRSFGLDPNAPLSDRSQVETRSIWFPAFTPVGLGTPPSPGRLVSRFSPLYSPNGGGRANLFSQPSHSELPFNSNNDSVINETIAGLIFTFAPVDSQFVVEVDTSSEIIRAMEDYIEDEKRVHHSLAWLHTTLSWEEANVRPLLDLIALYSYTSLRLHGQPFSKNTPFLWTQTSFSQVLSENFSLMRRVIHHVFPKRTRNILLSSRDNDLSSSSSRFVSHNLDREVSPIHSRQSFREGTDSPKTPTNPNRFKLNRSRTSAALPVSRPQELPKKNDLQSSIVIAQSTLMSNHAAQATHSPLNLPIAALNKCVSDSASAGIVNIQLSASSHRDYLCTVLGIAIQLTNGTSFGLSLSDLDIMCRPYSMVRHDVLERGEDLDLLLVTIPFEPKQLFFSEFITWRIPLETASLQLSGLLPINPCPSWLPTSIWKDIFTLAALSPPFRPIVLELCESYGPVFVAIDRMPICEDQNAVLAKILKITKTNQGILTQSDFSLHVKRLLHVEWMKHQHHVVHSLTRHYSKSFRDSFTKTQSSDDQATSEDTVFSVSFLSSILQSRHKQPSHTISDIASIDRSHHTTQQTIQGQLTMTSTQAMWKEWLYSKEPEQMALPPSIVPLNALQKLLFLSYLHPNAFVSAAELYLSQIPLIGKKGGLFSTSLPTYELLTTQYKSSYYSPNSTLPFSYFGKSTLEQLLGWSRMTIQLKDKTHTGVMFIACHNSRCQITLSPFEVAQDIFQLGQDEGTPVIIIKVIDYYLRARSNLQRSEKDETQLWMNAWGILQEFLETVSKHNEWIVFLGLEYSNIRFVQRITRWIEKRRINEGRSKYGGRVWFVCRSEYLRSPSNPLSNIPNSMLSHIFRAFVRPSSTARGAIVQAVSTIANDLPASTIGRVGKYYEPSSQLGNGAKHVVFELFRMSVLFSLVIEAVIQMSRVQPFSVDWAMMKKMMNLITHTALASPDTGIKRISRIGFEGSSENWKMSQLRENLIHRVLQPLLMTPTASILLRVLNTVVQPLNQTGMHTMELFPLVSPPTNDTTHFTIDTVLSLVLTKTSGIDRYSHERQVGHMSLGGSLFENVFSSILGTAHHMNHLYSSSVSSILHDSLHVSAHELISSDTIFSAAGTITSGSRTSSLHSALDPSSFSSHLNWNTGVVIGLLEEIKLIIGAGQFDVDALHQALILRYSTGSLIPSFFISLLREMNLYNIKASVVQRCLQQLTSLTGEFDWRLLEVAKDEYSTQSLAFGLKTTDKIEDLIGRSVKTKKILEMLRQISVGVVPFSWDTPTYANLQNQLIFLKPKPTRSIFQWLNRMLLFLRDADSAFSSVGNSVGWTAPKDRIYQFLRSGENSPETTLNLVPFALTNFPGFLALEKSAIVIGLNEMMMKQSTPVQAVAHKKMVSRRIASRTSQQSSTFPQTITPSRTRSIGSSTHLSEHSFVTTRSLRLGISLGETESVFLLNRRKSKGINNISFFGTSLLLAPNTSLDFRTNSLRASNWGDGGQGNQAPQLYSTAQRGDFAWNHTKVLRGLNEPDDALNIPPGINWPLKHVTGLPSLSLCIGLKSPGGGIRVISNEEEFTIAANTYTTIPVAMFQGVRGSERFATLDALFIILDDRGENIIGEAPDEYKPRALRRERMSHNYDSGSDSSTPIHRPSPSLPTASQMEPIHHLNSLGKPTSSIALSPPPDFLTTSSSSNHHDISNDMLFAPNPSIDSKSKRDGTQFNLFPPSSTSGLIFVPYGQPSQSVSNLSTVAAHPSSESSSNHSFSETWNLPPQPYMTDNNNIRPTSKFPLKDNDIPRGFTPVSTFSPITQTLQTPRYINHFEPTELKSSNSFDKSVDGGRIFFDAVPRSDSRRSSIGSEMSLYDISTNTPSHNRSPFNNASSAFSPLFVEDLELGPEPSDTLIEDSEFDAESNTSFELSEKEPSKHSERKDSMDQSLKSDTQPSDNISHNSLHSLDYHHSTNSQISPTLSIHRSNIPQPFTPKDSTPHSPSQDPTTPSMSALSSHDATSFSPSLGRSPHSKQIDQLHNLGIPHPTTIMILPDRDLPPLISNPSPFTIPSSQSNEAGGEEPGSPPAKTAKQSSASQNGSGTHQREYIPAHLISCKFFFSGNCRKGSACPYSHTIPPHQASAVQSRYLMGDRERLMTKDSAERELFGKDSEFRRRLGEDERVNEDILFGDGTMLDKDGHALMMDEMEKHAKMYYSGHNLGESMNGTSLTPNVNSGVMSGVLSNGSGDLSGGQSPTENAPSHGHGPTPSPALSSSSMDQPGPLNYSSPSFHPQAKSFTPSFKPHSPSLSPQGHTQSSSQSPSAATSASFSHNHSPQFSIPLNLQTGLSLHSPSFVPSPLSAAAIKSNQNKEMLDQYALNAASWASPLTGTHVSPHLAPAYNAYHAQSMLERGYGFYTDEEFQMTAEMMGLNPVGMDEGQQVQHRRHLMPEGYEKKICTYHLHGSCKYGKFCWDFHGHQCPKCGMNALHPTDEQQRQSHIQHCHGKKSKHHSDKEHSEHHRHQSKLGDYLTHTSRKKSQKK</sequence>
<evidence type="ECO:0000256" key="4">
    <source>
        <dbReference type="SAM" id="MobiDB-lite"/>
    </source>
</evidence>
<feature type="region of interest" description="Disordered" evidence="4">
    <location>
        <begin position="6196"/>
        <end position="6252"/>
    </location>
</feature>
<feature type="region of interest" description="Disordered" evidence="4">
    <location>
        <begin position="4398"/>
        <end position="4440"/>
    </location>
</feature>
<organism evidence="6 7">
    <name type="scientific">Blattamonas nauphoetae</name>
    <dbReference type="NCBI Taxonomy" id="2049346"/>
    <lineage>
        <taxon>Eukaryota</taxon>
        <taxon>Metamonada</taxon>
        <taxon>Preaxostyla</taxon>
        <taxon>Oxymonadida</taxon>
        <taxon>Blattamonas</taxon>
    </lineage>
</organism>
<feature type="region of interest" description="Disordered" evidence="4">
    <location>
        <begin position="5565"/>
        <end position="5591"/>
    </location>
</feature>
<dbReference type="PROSITE" id="PS50103">
    <property type="entry name" value="ZF_C3H1"/>
    <property type="match status" value="2"/>
</dbReference>
<feature type="compositionally biased region" description="Polar residues" evidence="4">
    <location>
        <begin position="6418"/>
        <end position="6447"/>
    </location>
</feature>
<feature type="region of interest" description="Disordered" evidence="4">
    <location>
        <begin position="6374"/>
        <end position="6479"/>
    </location>
</feature>
<gene>
    <name evidence="6" type="ORF">BLNAU_781</name>
</gene>
<dbReference type="PANTHER" id="PTHR46532:SF4">
    <property type="entry name" value="AAA+ ATPASE DOMAIN-CONTAINING PROTEIN"/>
    <property type="match status" value="1"/>
</dbReference>
<dbReference type="InterPro" id="IPR000571">
    <property type="entry name" value="Znf_CCCH"/>
</dbReference>
<comment type="caution">
    <text evidence="6">The sequence shown here is derived from an EMBL/GenBank/DDBJ whole genome shotgun (WGS) entry which is preliminary data.</text>
</comment>
<feature type="region of interest" description="Disordered" evidence="4">
    <location>
        <begin position="5850"/>
        <end position="5883"/>
    </location>
</feature>
<feature type="coiled-coil region" evidence="3">
    <location>
        <begin position="3556"/>
        <end position="3610"/>
    </location>
</feature>
<feature type="zinc finger region" description="C3H1-type" evidence="2">
    <location>
        <begin position="6258"/>
        <end position="6285"/>
    </location>
</feature>
<evidence type="ECO:0000256" key="3">
    <source>
        <dbReference type="SAM" id="Coils"/>
    </source>
</evidence>
<name>A0ABQ9YKR9_9EUKA</name>
<feature type="compositionally biased region" description="Polar residues" evidence="4">
    <location>
        <begin position="6374"/>
        <end position="6407"/>
    </location>
</feature>
<evidence type="ECO:0000259" key="5">
    <source>
        <dbReference type="PROSITE" id="PS50103"/>
    </source>
</evidence>
<reference evidence="6 7" key="1">
    <citation type="journal article" date="2022" name="bioRxiv">
        <title>Genomics of Preaxostyla Flagellates Illuminates Evolutionary Transitions and the Path Towards Mitochondrial Loss.</title>
        <authorList>
            <person name="Novak L.V.F."/>
            <person name="Treitli S.C."/>
            <person name="Pyrih J."/>
            <person name="Halakuc P."/>
            <person name="Pipaliya S.V."/>
            <person name="Vacek V."/>
            <person name="Brzon O."/>
            <person name="Soukal P."/>
            <person name="Eme L."/>
            <person name="Dacks J.B."/>
            <person name="Karnkowska A."/>
            <person name="Elias M."/>
            <person name="Hampl V."/>
        </authorList>
    </citation>
    <scope>NUCLEOTIDE SEQUENCE [LARGE SCALE GENOMIC DNA]</scope>
    <source>
        <strain evidence="6">NAU3</strain>
        <tissue evidence="6">Gut</tissue>
    </source>
</reference>
<feature type="compositionally biased region" description="Polar residues" evidence="4">
    <location>
        <begin position="5799"/>
        <end position="5809"/>
    </location>
</feature>
<feature type="compositionally biased region" description="Basic residues" evidence="4">
    <location>
        <begin position="6646"/>
        <end position="6658"/>
    </location>
</feature>
<feature type="region of interest" description="Disordered" evidence="4">
    <location>
        <begin position="6068"/>
        <end position="6181"/>
    </location>
</feature>
<keyword evidence="3" id="KW-0175">Coiled coil</keyword>
<feature type="compositionally biased region" description="Polar residues" evidence="4">
    <location>
        <begin position="6121"/>
        <end position="6175"/>
    </location>
</feature>
<proteinExistence type="inferred from homology"/>
<keyword evidence="2" id="KW-0479">Metal-binding</keyword>
<dbReference type="PANTHER" id="PTHR46532">
    <property type="entry name" value="MALE FERTILITY FACTOR KL5"/>
    <property type="match status" value="1"/>
</dbReference>
<feature type="compositionally biased region" description="Polar residues" evidence="4">
    <location>
        <begin position="6211"/>
        <end position="6225"/>
    </location>
</feature>
<keyword evidence="7" id="KW-1185">Reference proteome</keyword>
<feature type="domain" description="C3H1-type" evidence="5">
    <location>
        <begin position="6599"/>
        <end position="6626"/>
    </location>
</feature>
<feature type="zinc finger region" description="C3H1-type" evidence="2">
    <location>
        <begin position="6599"/>
        <end position="6626"/>
    </location>
</feature>
<feature type="domain" description="C3H1-type" evidence="5">
    <location>
        <begin position="6258"/>
        <end position="6285"/>
    </location>
</feature>
<dbReference type="InterPro" id="IPR026983">
    <property type="entry name" value="DHC"/>
</dbReference>
<keyword evidence="2" id="KW-0863">Zinc-finger</keyword>
<evidence type="ECO:0000313" key="6">
    <source>
        <dbReference type="EMBL" id="KAK2964250.1"/>
    </source>
</evidence>
<protein>
    <recommendedName>
        <fullName evidence="5">C3H1-type domain-containing protein</fullName>
    </recommendedName>
</protein>
<feature type="region of interest" description="Disordered" evidence="4">
    <location>
        <begin position="6639"/>
        <end position="6688"/>
    </location>
</feature>
<feature type="compositionally biased region" description="Polar residues" evidence="4">
    <location>
        <begin position="6239"/>
        <end position="6251"/>
    </location>
</feature>
<feature type="region of interest" description="Disordered" evidence="4">
    <location>
        <begin position="5798"/>
        <end position="5822"/>
    </location>
</feature>
<evidence type="ECO:0000256" key="2">
    <source>
        <dbReference type="PROSITE-ProRule" id="PRU00723"/>
    </source>
</evidence>